<evidence type="ECO:0000256" key="8">
    <source>
        <dbReference type="RuleBase" id="RU361233"/>
    </source>
</evidence>
<reference evidence="10 11" key="1">
    <citation type="journal article" date="2017" name="Nat. Commun.">
        <title>Genome assembly with in vitro proximity ligation data and whole-genome triplication in lettuce.</title>
        <authorList>
            <person name="Reyes-Chin-Wo S."/>
            <person name="Wang Z."/>
            <person name="Yang X."/>
            <person name="Kozik A."/>
            <person name="Arikit S."/>
            <person name="Song C."/>
            <person name="Xia L."/>
            <person name="Froenicke L."/>
            <person name="Lavelle D.O."/>
            <person name="Truco M.J."/>
            <person name="Xia R."/>
            <person name="Zhu S."/>
            <person name="Xu C."/>
            <person name="Xu H."/>
            <person name="Xu X."/>
            <person name="Cox K."/>
            <person name="Korf I."/>
            <person name="Meyers B.C."/>
            <person name="Michelmore R.W."/>
        </authorList>
    </citation>
    <scope>NUCLEOTIDE SEQUENCE [LARGE SCALE GENOMIC DNA]</scope>
    <source>
        <strain evidence="11">cv. Salinas</strain>
        <tissue evidence="10">Seedlings</tissue>
    </source>
</reference>
<feature type="transmembrane region" description="Helical" evidence="8">
    <location>
        <begin position="39"/>
        <end position="59"/>
    </location>
</feature>
<proteinExistence type="inferred from homology"/>
<feature type="transmembrane region" description="Helical" evidence="8">
    <location>
        <begin position="170"/>
        <end position="198"/>
    </location>
</feature>
<dbReference type="Proteomes" id="UP000235145">
    <property type="component" value="Unassembled WGS sequence"/>
</dbReference>
<dbReference type="InterPro" id="IPR044173">
    <property type="entry name" value="CASPL"/>
</dbReference>
<dbReference type="NCBIfam" id="TIGR01569">
    <property type="entry name" value="A_tha_TIGR01569"/>
    <property type="match status" value="1"/>
</dbReference>
<dbReference type="Gramene" id="rna-gnl|WGS:NBSK|LSAT_5X50121_mrna">
    <property type="protein sequence ID" value="cds-PLY92979.1"/>
    <property type="gene ID" value="gene-LSAT_5X50121"/>
</dbReference>
<evidence type="ECO:0000256" key="5">
    <source>
        <dbReference type="ARBA" id="ARBA00022692"/>
    </source>
</evidence>
<evidence type="ECO:0000256" key="4">
    <source>
        <dbReference type="ARBA" id="ARBA00022475"/>
    </source>
</evidence>
<dbReference type="OrthoDB" id="1926504at2759"/>
<evidence type="ECO:0000313" key="10">
    <source>
        <dbReference type="EMBL" id="KAJ0203723.1"/>
    </source>
</evidence>
<dbReference type="AlphaFoldDB" id="A0A9R1VFC4"/>
<comment type="subunit">
    <text evidence="3 8">Homodimer and heterodimers.</text>
</comment>
<name>A0A9R1VFC4_LACSA</name>
<gene>
    <name evidence="10" type="ORF">LSAT_V11C500246970</name>
</gene>
<evidence type="ECO:0000313" key="11">
    <source>
        <dbReference type="Proteomes" id="UP000235145"/>
    </source>
</evidence>
<dbReference type="InterPro" id="IPR006702">
    <property type="entry name" value="CASP_dom"/>
</dbReference>
<keyword evidence="11" id="KW-1185">Reference proteome</keyword>
<evidence type="ECO:0000256" key="7">
    <source>
        <dbReference type="ARBA" id="ARBA00023136"/>
    </source>
</evidence>
<evidence type="ECO:0000259" key="9">
    <source>
        <dbReference type="Pfam" id="PF04535"/>
    </source>
</evidence>
<comment type="caution">
    <text evidence="10">The sequence shown here is derived from an EMBL/GenBank/DDBJ whole genome shotgun (WGS) entry which is preliminary data.</text>
</comment>
<organism evidence="10 11">
    <name type="scientific">Lactuca sativa</name>
    <name type="common">Garden lettuce</name>
    <dbReference type="NCBI Taxonomy" id="4236"/>
    <lineage>
        <taxon>Eukaryota</taxon>
        <taxon>Viridiplantae</taxon>
        <taxon>Streptophyta</taxon>
        <taxon>Embryophyta</taxon>
        <taxon>Tracheophyta</taxon>
        <taxon>Spermatophyta</taxon>
        <taxon>Magnoliopsida</taxon>
        <taxon>eudicotyledons</taxon>
        <taxon>Gunneridae</taxon>
        <taxon>Pentapetalae</taxon>
        <taxon>asterids</taxon>
        <taxon>campanulids</taxon>
        <taxon>Asterales</taxon>
        <taxon>Asteraceae</taxon>
        <taxon>Cichorioideae</taxon>
        <taxon>Cichorieae</taxon>
        <taxon>Lactucinae</taxon>
        <taxon>Lactuca</taxon>
    </lineage>
</organism>
<accession>A0A9R1VFC4</accession>
<comment type="subcellular location">
    <subcellularLocation>
        <location evidence="1 8">Cell membrane</location>
        <topology evidence="1 8">Multi-pass membrane protein</topology>
    </subcellularLocation>
</comment>
<dbReference type="PANTHER" id="PTHR36488:SF8">
    <property type="entry name" value="CASP-LIKE PROTEIN 1U1"/>
    <property type="match status" value="1"/>
</dbReference>
<evidence type="ECO:0000256" key="2">
    <source>
        <dbReference type="ARBA" id="ARBA00007651"/>
    </source>
</evidence>
<evidence type="ECO:0000256" key="1">
    <source>
        <dbReference type="ARBA" id="ARBA00004651"/>
    </source>
</evidence>
<dbReference type="PANTHER" id="PTHR36488">
    <property type="entry name" value="CASP-LIKE PROTEIN 1U1"/>
    <property type="match status" value="1"/>
</dbReference>
<feature type="transmembrane region" description="Helical" evidence="8">
    <location>
        <begin position="122"/>
        <end position="150"/>
    </location>
</feature>
<dbReference type="GO" id="GO:0005886">
    <property type="term" value="C:plasma membrane"/>
    <property type="evidence" value="ECO:0007669"/>
    <property type="project" value="UniProtKB-SubCell"/>
</dbReference>
<dbReference type="EMBL" id="NBSK02000005">
    <property type="protein sequence ID" value="KAJ0203723.1"/>
    <property type="molecule type" value="Genomic_DNA"/>
</dbReference>
<feature type="domain" description="Casparian strip membrane protein" evidence="9">
    <location>
        <begin position="34"/>
        <end position="184"/>
    </location>
</feature>
<evidence type="ECO:0000256" key="3">
    <source>
        <dbReference type="ARBA" id="ARBA00011489"/>
    </source>
</evidence>
<dbReference type="InterPro" id="IPR006459">
    <property type="entry name" value="CASP/CASPL"/>
</dbReference>
<protein>
    <recommendedName>
        <fullName evidence="8">CASP-like protein</fullName>
    </recommendedName>
</protein>
<evidence type="ECO:0000256" key="6">
    <source>
        <dbReference type="ARBA" id="ARBA00022989"/>
    </source>
</evidence>
<dbReference type="Pfam" id="PF04535">
    <property type="entry name" value="CASP_dom"/>
    <property type="match status" value="1"/>
</dbReference>
<sequence length="204" mass="21901">MGSHVSVSTSPPPAAAQQPVKQSAVLSQYKNNSHPVVDLALRVFLFITSVVAIIVMLISKQTKLIQVTPGHAILLTGKFSYIPSFIYLITALSVVCLYSIITGALSVLALMKPGGISTKLQFHFVMFDALLLGIMASATGAATGVAYTGIKGNSHTGWNKMCTTYDSFCFRAAASILLSLISSITILLLVLFSTHMLYKKTTRR</sequence>
<keyword evidence="6 8" id="KW-1133">Transmembrane helix</keyword>
<keyword evidence="5 8" id="KW-0812">Transmembrane</keyword>
<keyword evidence="4 8" id="KW-1003">Cell membrane</keyword>
<comment type="similarity">
    <text evidence="2 8">Belongs to the Casparian strip membrane proteins (CASP) family.</text>
</comment>
<keyword evidence="7 8" id="KW-0472">Membrane</keyword>
<feature type="transmembrane region" description="Helical" evidence="8">
    <location>
        <begin position="85"/>
        <end position="110"/>
    </location>
</feature>